<dbReference type="InterPro" id="IPR036641">
    <property type="entry name" value="HPT_dom_sf"/>
</dbReference>
<evidence type="ECO:0000256" key="10">
    <source>
        <dbReference type="ARBA" id="ARBA00023012"/>
    </source>
</evidence>
<evidence type="ECO:0000256" key="8">
    <source>
        <dbReference type="ARBA" id="ARBA00022840"/>
    </source>
</evidence>
<feature type="modified residue" description="Phosphohistidine" evidence="12">
    <location>
        <position position="955"/>
    </location>
</feature>
<dbReference type="NCBIfam" id="TIGR00229">
    <property type="entry name" value="sensory_box"/>
    <property type="match status" value="1"/>
</dbReference>
<dbReference type="SUPFAM" id="SSF52172">
    <property type="entry name" value="CheY-like"/>
    <property type="match status" value="1"/>
</dbReference>
<keyword evidence="5 13" id="KW-0597">Phosphoprotein</keyword>
<dbReference type="SUPFAM" id="SSF47226">
    <property type="entry name" value="Histidine-containing phosphotransfer domain, HPT domain"/>
    <property type="match status" value="1"/>
</dbReference>
<evidence type="ECO:0000259" key="18">
    <source>
        <dbReference type="PROSITE" id="PS50112"/>
    </source>
</evidence>
<feature type="compositionally biased region" description="Low complexity" evidence="14">
    <location>
        <begin position="881"/>
        <end position="893"/>
    </location>
</feature>
<dbReference type="PROSITE" id="PS50839">
    <property type="entry name" value="CHASE"/>
    <property type="match status" value="1"/>
</dbReference>
<feature type="domain" description="PAS" evidence="18">
    <location>
        <begin position="372"/>
        <end position="450"/>
    </location>
</feature>
<accession>A0ABS8ITU4</accession>
<evidence type="ECO:0000256" key="1">
    <source>
        <dbReference type="ARBA" id="ARBA00000085"/>
    </source>
</evidence>
<dbReference type="PROSITE" id="PS50110">
    <property type="entry name" value="RESPONSE_REGULATORY"/>
    <property type="match status" value="1"/>
</dbReference>
<evidence type="ECO:0000256" key="13">
    <source>
        <dbReference type="PROSITE-ProRule" id="PRU00169"/>
    </source>
</evidence>
<dbReference type="CDD" id="cd00130">
    <property type="entry name" value="PAS"/>
    <property type="match status" value="1"/>
</dbReference>
<keyword evidence="4" id="KW-1003">Cell membrane</keyword>
<keyword evidence="10" id="KW-0902">Two-component regulatory system</keyword>
<dbReference type="Pfam" id="PF00512">
    <property type="entry name" value="HisKA"/>
    <property type="match status" value="1"/>
</dbReference>
<dbReference type="InterPro" id="IPR001789">
    <property type="entry name" value="Sig_transdc_resp-reg_receiver"/>
</dbReference>
<evidence type="ECO:0000256" key="6">
    <source>
        <dbReference type="ARBA" id="ARBA00022692"/>
    </source>
</evidence>
<dbReference type="InterPro" id="IPR042240">
    <property type="entry name" value="CHASE_sf"/>
</dbReference>
<dbReference type="SUPFAM" id="SSF55874">
    <property type="entry name" value="ATPase domain of HSP90 chaperone/DNA topoisomerase II/histidine kinase"/>
    <property type="match status" value="1"/>
</dbReference>
<dbReference type="InterPro" id="IPR003661">
    <property type="entry name" value="HisK_dim/P_dom"/>
</dbReference>
<dbReference type="PROSITE" id="PS50894">
    <property type="entry name" value="HPT"/>
    <property type="match status" value="1"/>
</dbReference>
<protein>
    <recommendedName>
        <fullName evidence="3">histidine kinase</fullName>
        <ecNumber evidence="3">2.7.13.3</ecNumber>
    </recommendedName>
</protein>
<dbReference type="SMART" id="SM00388">
    <property type="entry name" value="HisKA"/>
    <property type="match status" value="1"/>
</dbReference>
<evidence type="ECO:0000313" key="21">
    <source>
        <dbReference type="EMBL" id="MCC6072062.1"/>
    </source>
</evidence>
<comment type="catalytic activity">
    <reaction evidence="1">
        <text>ATP + protein L-histidine = ADP + protein N-phospho-L-histidine.</text>
        <dbReference type="EC" id="2.7.13.3"/>
    </reaction>
</comment>
<evidence type="ECO:0000256" key="7">
    <source>
        <dbReference type="ARBA" id="ARBA00022741"/>
    </source>
</evidence>
<evidence type="ECO:0000259" key="20">
    <source>
        <dbReference type="PROSITE" id="PS50894"/>
    </source>
</evidence>
<dbReference type="CDD" id="cd00082">
    <property type="entry name" value="HisKA"/>
    <property type="match status" value="1"/>
</dbReference>
<dbReference type="SMART" id="SM01079">
    <property type="entry name" value="CHASE"/>
    <property type="match status" value="1"/>
</dbReference>
<keyword evidence="7" id="KW-0547">Nucleotide-binding</keyword>
<evidence type="ECO:0000313" key="22">
    <source>
        <dbReference type="Proteomes" id="UP001198701"/>
    </source>
</evidence>
<dbReference type="SMART" id="SM00091">
    <property type="entry name" value="PAS"/>
    <property type="match status" value="1"/>
</dbReference>
<dbReference type="InterPro" id="IPR004358">
    <property type="entry name" value="Sig_transdc_His_kin-like_C"/>
</dbReference>
<dbReference type="InterPro" id="IPR036097">
    <property type="entry name" value="HisK_dim/P_sf"/>
</dbReference>
<dbReference type="Pfam" id="PF03924">
    <property type="entry name" value="CHASE"/>
    <property type="match status" value="1"/>
</dbReference>
<dbReference type="RefSeq" id="WP_229432927.1">
    <property type="nucleotide sequence ID" value="NZ_JAJHPV010000013.1"/>
</dbReference>
<evidence type="ECO:0000256" key="14">
    <source>
        <dbReference type="SAM" id="MobiDB-lite"/>
    </source>
</evidence>
<dbReference type="InterPro" id="IPR005467">
    <property type="entry name" value="His_kinase_dom"/>
</dbReference>
<dbReference type="CDD" id="cd17546">
    <property type="entry name" value="REC_hyHK_CKI1_RcsC-like"/>
    <property type="match status" value="1"/>
</dbReference>
<keyword evidence="22" id="KW-1185">Reference proteome</keyword>
<dbReference type="SMART" id="SM00387">
    <property type="entry name" value="HATPase_c"/>
    <property type="match status" value="1"/>
</dbReference>
<evidence type="ECO:0000256" key="4">
    <source>
        <dbReference type="ARBA" id="ARBA00022475"/>
    </source>
</evidence>
<dbReference type="PANTHER" id="PTHR45339:SF1">
    <property type="entry name" value="HYBRID SIGNAL TRANSDUCTION HISTIDINE KINASE J"/>
    <property type="match status" value="1"/>
</dbReference>
<dbReference type="Gene3D" id="3.30.565.10">
    <property type="entry name" value="Histidine kinase-like ATPase, C-terminal domain"/>
    <property type="match status" value="1"/>
</dbReference>
<dbReference type="Gene3D" id="3.30.450.20">
    <property type="entry name" value="PAS domain"/>
    <property type="match status" value="1"/>
</dbReference>
<keyword evidence="11 15" id="KW-0472">Membrane</keyword>
<dbReference type="SMART" id="SM00073">
    <property type="entry name" value="HPT"/>
    <property type="match status" value="1"/>
</dbReference>
<dbReference type="PRINTS" id="PR00344">
    <property type="entry name" value="BCTRLSENSOR"/>
</dbReference>
<dbReference type="Gene3D" id="1.10.287.130">
    <property type="match status" value="1"/>
</dbReference>
<dbReference type="InterPro" id="IPR035965">
    <property type="entry name" value="PAS-like_dom_sf"/>
</dbReference>
<dbReference type="PROSITE" id="PS50112">
    <property type="entry name" value="PAS"/>
    <property type="match status" value="1"/>
</dbReference>
<dbReference type="EC" id="2.7.13.3" evidence="3"/>
<dbReference type="Proteomes" id="UP001198701">
    <property type="component" value="Unassembled WGS sequence"/>
</dbReference>
<evidence type="ECO:0000259" key="17">
    <source>
        <dbReference type="PROSITE" id="PS50110"/>
    </source>
</evidence>
<keyword evidence="6 15" id="KW-0812">Transmembrane</keyword>
<evidence type="ECO:0000256" key="2">
    <source>
        <dbReference type="ARBA" id="ARBA00004651"/>
    </source>
</evidence>
<dbReference type="InterPro" id="IPR036890">
    <property type="entry name" value="HATPase_C_sf"/>
</dbReference>
<feature type="modified residue" description="4-aspartylphosphate" evidence="13">
    <location>
        <position position="801"/>
    </location>
</feature>
<dbReference type="PANTHER" id="PTHR45339">
    <property type="entry name" value="HYBRID SIGNAL TRANSDUCTION HISTIDINE KINASE J"/>
    <property type="match status" value="1"/>
</dbReference>
<evidence type="ECO:0000259" key="19">
    <source>
        <dbReference type="PROSITE" id="PS50839"/>
    </source>
</evidence>
<feature type="transmembrane region" description="Helical" evidence="15">
    <location>
        <begin position="20"/>
        <end position="43"/>
    </location>
</feature>
<dbReference type="Gene3D" id="1.20.120.160">
    <property type="entry name" value="HPT domain"/>
    <property type="match status" value="1"/>
</dbReference>
<organism evidence="21 22">
    <name type="scientific">Massilia agrisoli</name>
    <dbReference type="NCBI Taxonomy" id="2892444"/>
    <lineage>
        <taxon>Bacteria</taxon>
        <taxon>Pseudomonadati</taxon>
        <taxon>Pseudomonadota</taxon>
        <taxon>Betaproteobacteria</taxon>
        <taxon>Burkholderiales</taxon>
        <taxon>Oxalobacteraceae</taxon>
        <taxon>Telluria group</taxon>
        <taxon>Massilia</taxon>
    </lineage>
</organism>
<dbReference type="SMART" id="SM00448">
    <property type="entry name" value="REC"/>
    <property type="match status" value="1"/>
</dbReference>
<comment type="subcellular location">
    <subcellularLocation>
        <location evidence="2">Cell membrane</location>
        <topology evidence="2">Multi-pass membrane protein</topology>
    </subcellularLocation>
</comment>
<dbReference type="Gene3D" id="3.30.450.350">
    <property type="entry name" value="CHASE domain"/>
    <property type="match status" value="1"/>
</dbReference>
<feature type="domain" description="CHASE" evidence="19">
    <location>
        <begin position="155"/>
        <end position="258"/>
    </location>
</feature>
<dbReference type="InterPro" id="IPR006189">
    <property type="entry name" value="CHASE_dom"/>
</dbReference>
<dbReference type="InterPro" id="IPR000014">
    <property type="entry name" value="PAS"/>
</dbReference>
<dbReference type="EMBL" id="JAJHPV010000013">
    <property type="protein sequence ID" value="MCC6072062.1"/>
    <property type="molecule type" value="Genomic_DNA"/>
</dbReference>
<dbReference type="Pfam" id="PF00072">
    <property type="entry name" value="Response_reg"/>
    <property type="match status" value="1"/>
</dbReference>
<keyword evidence="9 15" id="KW-1133">Transmembrane helix</keyword>
<evidence type="ECO:0000256" key="9">
    <source>
        <dbReference type="ARBA" id="ARBA00022989"/>
    </source>
</evidence>
<name>A0ABS8ITU4_9BURK</name>
<evidence type="ECO:0000259" key="16">
    <source>
        <dbReference type="PROSITE" id="PS50109"/>
    </source>
</evidence>
<proteinExistence type="predicted"/>
<feature type="region of interest" description="Disordered" evidence="14">
    <location>
        <begin position="874"/>
        <end position="893"/>
    </location>
</feature>
<dbReference type="CDD" id="cd16922">
    <property type="entry name" value="HATPase_EvgS-ArcB-TorS-like"/>
    <property type="match status" value="1"/>
</dbReference>
<dbReference type="InterPro" id="IPR008207">
    <property type="entry name" value="Sig_transdc_His_kin_Hpt_dom"/>
</dbReference>
<evidence type="ECO:0000256" key="12">
    <source>
        <dbReference type="PROSITE-ProRule" id="PRU00110"/>
    </source>
</evidence>
<evidence type="ECO:0000256" key="11">
    <source>
        <dbReference type="ARBA" id="ARBA00023136"/>
    </source>
</evidence>
<dbReference type="Gene3D" id="3.40.50.2300">
    <property type="match status" value="1"/>
</dbReference>
<dbReference type="PROSITE" id="PS50109">
    <property type="entry name" value="HIS_KIN"/>
    <property type="match status" value="1"/>
</dbReference>
<evidence type="ECO:0000256" key="5">
    <source>
        <dbReference type="ARBA" id="ARBA00022553"/>
    </source>
</evidence>
<dbReference type="CDD" id="cd00088">
    <property type="entry name" value="HPT"/>
    <property type="match status" value="1"/>
</dbReference>
<evidence type="ECO:0000256" key="15">
    <source>
        <dbReference type="SAM" id="Phobius"/>
    </source>
</evidence>
<dbReference type="SUPFAM" id="SSF55785">
    <property type="entry name" value="PYP-like sensor domain (PAS domain)"/>
    <property type="match status" value="1"/>
</dbReference>
<feature type="domain" description="Response regulatory" evidence="17">
    <location>
        <begin position="752"/>
        <end position="868"/>
    </location>
</feature>
<keyword evidence="8" id="KW-0067">ATP-binding</keyword>
<dbReference type="Pfam" id="PF08448">
    <property type="entry name" value="PAS_4"/>
    <property type="match status" value="1"/>
</dbReference>
<reference evidence="21 22" key="1">
    <citation type="submission" date="2021-11" db="EMBL/GenBank/DDBJ databases">
        <authorList>
            <person name="Huq M.A."/>
        </authorList>
    </citation>
    <scope>NUCLEOTIDE SEQUENCE [LARGE SCALE GENOMIC DNA]</scope>
    <source>
        <strain evidence="21 22">MAHUQ-52</strain>
    </source>
</reference>
<dbReference type="InterPro" id="IPR013656">
    <property type="entry name" value="PAS_4"/>
</dbReference>
<dbReference type="InterPro" id="IPR003594">
    <property type="entry name" value="HATPase_dom"/>
</dbReference>
<dbReference type="SUPFAM" id="SSF47384">
    <property type="entry name" value="Homodimeric domain of signal transducing histidine kinase"/>
    <property type="match status" value="1"/>
</dbReference>
<comment type="caution">
    <text evidence="21">The sequence shown here is derived from an EMBL/GenBank/DDBJ whole genome shotgun (WGS) entry which is preliminary data.</text>
</comment>
<dbReference type="InterPro" id="IPR011006">
    <property type="entry name" value="CheY-like_superfamily"/>
</dbReference>
<sequence length="1018" mass="111742">MNEAIPRSLRNPVTGGAASRALLLGAGLVLSMIVGALLYMGALRTSDTDARMRFDGVARSAQYSLSARVKTYADVVRGMQAVFRTQDATLSRRQFHEYIDALDLATNYPAIENANFAVYLRDNERDAFIASVRADRSLAPGGHPEFDINPAGRRPYYTVLTYLAPMPFGGPQFGADMSAKPAVDRVLGLSRDTGRLGASGQGILVRLPTPHISLGMRMPVYRTGAPLASLEERRRAYLGSVGISFSVPALVRGALNELPVSGVELSLYTDTTPGAGTMEVEPGDTLLFNEDGTLDRSTISAEERAQYIETVLPVESSGLRWKAQFRVRKNDLYTTFDRYFPQVAMVTGFAGTMLIYALFFTLYSSRRSAVEHRALLDSVLNSVDAHVYMKDRERRYIYVNARTAEVMGRPAEEIIGQLDSDLMGKHIADMFWEQDQQVFEHGMRQAGQGEFVLPDGEVRHLWTVKVPVRVDGQVAAVIGLSTDVTELHALKAQADAANKAKSNFLSNMSHEIRTPMNSIIGMSHLALKTVTHPKQRDYLEKIFHSSQHLLGIINDILDFSKIEAGKLDLEVLDFDIDTLMQNIAAQLGDVAAHKGLALEFDIAPGLSHQLRGDPLRLEQVLLNFTSNAIKFSENGAVRIGAHCLEETESGVLVRFEVRDKGIGMSRDELADLFQSFHQADPSTTRKYGGTGLGLVISKQLAELMGGDVGAESERGKGSTFWFTARLGKCSTFLPSGPQQVQQSVLDEIDGAYILLVEDNIFSQQVGKELLEDVHATVVIANNGSEALDMMLKEAFDCVLMDVQMPVMDGFEATRMIRSDPRMADSLVIAMTANAGKEDRERCIEAGMDEFVTKPIAPNVLFETIARCLASRPRRLGRRRTPQPAAQAATRMTAAPLASSDPAMLDMVALSTTFGGNPAKMRKYAFMFLDSARDGLAELGQALDRGDRERVSDLGHRIKSSARAVGATSFGQMCLALENMRGNFDQAQARELVARMHALLRDLEQHIAQELTVQQEGGV</sequence>
<evidence type="ECO:0000256" key="3">
    <source>
        <dbReference type="ARBA" id="ARBA00012438"/>
    </source>
</evidence>
<dbReference type="Pfam" id="PF02518">
    <property type="entry name" value="HATPase_c"/>
    <property type="match status" value="1"/>
</dbReference>
<gene>
    <name evidence="21" type="ORF">LMJ30_13975</name>
</gene>
<dbReference type="Pfam" id="PF01627">
    <property type="entry name" value="Hpt"/>
    <property type="match status" value="1"/>
</dbReference>
<feature type="domain" description="HPt" evidence="20">
    <location>
        <begin position="916"/>
        <end position="1009"/>
    </location>
</feature>
<feature type="domain" description="Histidine kinase" evidence="16">
    <location>
        <begin position="507"/>
        <end position="728"/>
    </location>
</feature>